<dbReference type="InterPro" id="IPR036663">
    <property type="entry name" value="Fumarylacetoacetase_C_sf"/>
</dbReference>
<dbReference type="AlphaFoldDB" id="A0A317E1N3"/>
<dbReference type="Proteomes" id="UP000246077">
    <property type="component" value="Unassembled WGS sequence"/>
</dbReference>
<dbReference type="GO" id="GO:0005737">
    <property type="term" value="C:cytoplasm"/>
    <property type="evidence" value="ECO:0007669"/>
    <property type="project" value="TreeGrafter"/>
</dbReference>
<sequence length="262" mass="27845">MTAILHDLAARLDAAAQARAPIPPIKAEIPNADAAYDIQQVNTARRLGAGRRLVGRKIGLTSPAVQRQLGVDQPDYGMLFDDMAVPDGWDVAADRLIQPKVEAEVAFVLGRDLDDERLTVADLLRAIDFALPAIEIVDSRIADWKISFLDTVADNASSGLYVLGTTPRRLGDLDLRAAKMVLTEGERQVSAGIGAACLGHPLNATLWLASTMARLGRPLRAGDTILSGALGPMATVGRGRTYEAQIEGLGTVRAAFAADKDA</sequence>
<dbReference type="SUPFAM" id="SSF56529">
    <property type="entry name" value="FAH"/>
    <property type="match status" value="1"/>
</dbReference>
<dbReference type="Gene3D" id="3.90.850.10">
    <property type="entry name" value="Fumarylacetoacetase-like, C-terminal domain"/>
    <property type="match status" value="1"/>
</dbReference>
<feature type="domain" description="Fumarylacetoacetase-like C-terminal" evidence="2">
    <location>
        <begin position="81"/>
        <end position="255"/>
    </location>
</feature>
<proteinExistence type="predicted"/>
<dbReference type="PANTHER" id="PTHR30143">
    <property type="entry name" value="ACID HYDRATASE"/>
    <property type="match status" value="1"/>
</dbReference>
<dbReference type="InterPro" id="IPR011234">
    <property type="entry name" value="Fumarylacetoacetase-like_C"/>
</dbReference>
<gene>
    <name evidence="3" type="ORF">DKG75_13335</name>
</gene>
<protein>
    <submittedName>
        <fullName evidence="3">2-keto-4-pentenoate hydratase</fullName>
    </submittedName>
</protein>
<evidence type="ECO:0000256" key="1">
    <source>
        <dbReference type="ARBA" id="ARBA00023239"/>
    </source>
</evidence>
<reference evidence="4" key="1">
    <citation type="submission" date="2018-05" db="EMBL/GenBank/DDBJ databases">
        <title>Zavarzinia sp. HR-AS.</title>
        <authorList>
            <person name="Lee Y."/>
            <person name="Jeon C.O."/>
        </authorList>
    </citation>
    <scope>NUCLEOTIDE SEQUENCE [LARGE SCALE GENOMIC DNA]</scope>
    <source>
        <strain evidence="4">DSM 1231</strain>
    </source>
</reference>
<organism evidence="3 4">
    <name type="scientific">Zavarzinia compransoris</name>
    <dbReference type="NCBI Taxonomy" id="1264899"/>
    <lineage>
        <taxon>Bacteria</taxon>
        <taxon>Pseudomonadati</taxon>
        <taxon>Pseudomonadota</taxon>
        <taxon>Alphaproteobacteria</taxon>
        <taxon>Rhodospirillales</taxon>
        <taxon>Zavarziniaceae</taxon>
        <taxon>Zavarzinia</taxon>
    </lineage>
</organism>
<evidence type="ECO:0000259" key="2">
    <source>
        <dbReference type="Pfam" id="PF01557"/>
    </source>
</evidence>
<dbReference type="RefSeq" id="WP_109921612.1">
    <property type="nucleotide sequence ID" value="NZ_QGLF01000003.1"/>
</dbReference>
<keyword evidence="4" id="KW-1185">Reference proteome</keyword>
<keyword evidence="1" id="KW-0456">Lyase</keyword>
<name>A0A317E1N3_9PROT</name>
<comment type="caution">
    <text evidence="3">The sequence shown here is derived from an EMBL/GenBank/DDBJ whole genome shotgun (WGS) entry which is preliminary data.</text>
</comment>
<dbReference type="OrthoDB" id="9792137at2"/>
<evidence type="ECO:0000313" key="3">
    <source>
        <dbReference type="EMBL" id="PWR20968.1"/>
    </source>
</evidence>
<evidence type="ECO:0000313" key="4">
    <source>
        <dbReference type="Proteomes" id="UP000246077"/>
    </source>
</evidence>
<dbReference type="GO" id="GO:0008684">
    <property type="term" value="F:2-oxopent-4-enoate hydratase activity"/>
    <property type="evidence" value="ECO:0007669"/>
    <property type="project" value="TreeGrafter"/>
</dbReference>
<dbReference type="PANTHER" id="PTHR30143:SF0">
    <property type="entry name" value="2-KETO-4-PENTENOATE HYDRATASE"/>
    <property type="match status" value="1"/>
</dbReference>
<accession>A0A317E1N3</accession>
<dbReference type="InterPro" id="IPR050772">
    <property type="entry name" value="Hydratase-Decarb/MhpD_sf"/>
</dbReference>
<dbReference type="Pfam" id="PF01557">
    <property type="entry name" value="FAA_hydrolase"/>
    <property type="match status" value="1"/>
</dbReference>
<dbReference type="EMBL" id="QGLF01000003">
    <property type="protein sequence ID" value="PWR20968.1"/>
    <property type="molecule type" value="Genomic_DNA"/>
</dbReference>